<name>A0ABU0TXR1_MICTR</name>
<protein>
    <submittedName>
        <fullName evidence="6">DNA-binding transcriptional LysR family regulator</fullName>
    </submittedName>
</protein>
<dbReference type="Gene3D" id="3.40.190.10">
    <property type="entry name" value="Periplasmic binding protein-like II"/>
    <property type="match status" value="2"/>
</dbReference>
<dbReference type="Proteomes" id="UP001226691">
    <property type="component" value="Unassembled WGS sequence"/>
</dbReference>
<dbReference type="PANTHER" id="PTHR30346">
    <property type="entry name" value="TRANSCRIPTIONAL DUAL REGULATOR HCAR-RELATED"/>
    <property type="match status" value="1"/>
</dbReference>
<dbReference type="Pfam" id="PF00126">
    <property type="entry name" value="HTH_1"/>
    <property type="match status" value="1"/>
</dbReference>
<dbReference type="Gene3D" id="1.10.10.10">
    <property type="entry name" value="Winged helix-like DNA-binding domain superfamily/Winged helix DNA-binding domain"/>
    <property type="match status" value="1"/>
</dbReference>
<evidence type="ECO:0000256" key="3">
    <source>
        <dbReference type="ARBA" id="ARBA00023125"/>
    </source>
</evidence>
<dbReference type="PRINTS" id="PR00039">
    <property type="entry name" value="HTHLYSR"/>
</dbReference>
<accession>A0ABU0TXR1</accession>
<evidence type="ECO:0000256" key="1">
    <source>
        <dbReference type="ARBA" id="ARBA00009437"/>
    </source>
</evidence>
<evidence type="ECO:0000313" key="7">
    <source>
        <dbReference type="Proteomes" id="UP001226691"/>
    </source>
</evidence>
<organism evidence="6 7">
    <name type="scientific">Microbacterium trichothecenolyticum</name>
    <name type="common">Aureobacterium trichothecenolyticum</name>
    <dbReference type="NCBI Taxonomy" id="69370"/>
    <lineage>
        <taxon>Bacteria</taxon>
        <taxon>Bacillati</taxon>
        <taxon>Actinomycetota</taxon>
        <taxon>Actinomycetes</taxon>
        <taxon>Micrococcales</taxon>
        <taxon>Microbacteriaceae</taxon>
        <taxon>Microbacterium</taxon>
    </lineage>
</organism>
<keyword evidence="3 6" id="KW-0238">DNA-binding</keyword>
<evidence type="ECO:0000259" key="5">
    <source>
        <dbReference type="PROSITE" id="PS50931"/>
    </source>
</evidence>
<gene>
    <name evidence="6" type="ORF">QE412_003018</name>
</gene>
<dbReference type="InterPro" id="IPR036390">
    <property type="entry name" value="WH_DNA-bd_sf"/>
</dbReference>
<keyword evidence="7" id="KW-1185">Reference proteome</keyword>
<comment type="caution">
    <text evidence="6">The sequence shown here is derived from an EMBL/GenBank/DDBJ whole genome shotgun (WGS) entry which is preliminary data.</text>
</comment>
<evidence type="ECO:0000256" key="2">
    <source>
        <dbReference type="ARBA" id="ARBA00023015"/>
    </source>
</evidence>
<dbReference type="InterPro" id="IPR005119">
    <property type="entry name" value="LysR_subst-bd"/>
</dbReference>
<dbReference type="PANTHER" id="PTHR30346:SF28">
    <property type="entry name" value="HTH-TYPE TRANSCRIPTIONAL REGULATOR CYNR"/>
    <property type="match status" value="1"/>
</dbReference>
<sequence length="293" mass="31178">MDLRALECFAAVADEGSFSRAADRLGIAQPSVSQQVGKLERELLTPLFERSSRGVSLTPSGRSLLPSARRALNAVEDLRNAADERAGRLTGGLNLGVVDGLEVTAFPAAMGVVRQRHPFLELRLRDGTSGVLLKKLMDRSLDAVVIAEPSRALPHYLGTRLLLEEDLVVVRPASSGEHSTGPLRLTDVSAELTVSYPSESGIGALIADAARRTGAELHFPYTTNDASLHVALALAGLGAALTVGSAETYEAARGARVLPLDPPIRLRKLLVWISEPRPSRAVRELVAAFDAVA</sequence>
<dbReference type="InterPro" id="IPR000847">
    <property type="entry name" value="LysR_HTH_N"/>
</dbReference>
<dbReference type="SUPFAM" id="SSF53850">
    <property type="entry name" value="Periplasmic binding protein-like II"/>
    <property type="match status" value="1"/>
</dbReference>
<comment type="similarity">
    <text evidence="1">Belongs to the LysR transcriptional regulatory family.</text>
</comment>
<dbReference type="Pfam" id="PF03466">
    <property type="entry name" value="LysR_substrate"/>
    <property type="match status" value="1"/>
</dbReference>
<keyword evidence="4" id="KW-0804">Transcription</keyword>
<keyword evidence="2" id="KW-0805">Transcription regulation</keyword>
<proteinExistence type="inferred from homology"/>
<evidence type="ECO:0000256" key="4">
    <source>
        <dbReference type="ARBA" id="ARBA00023163"/>
    </source>
</evidence>
<dbReference type="SUPFAM" id="SSF46785">
    <property type="entry name" value="Winged helix' DNA-binding domain"/>
    <property type="match status" value="1"/>
</dbReference>
<dbReference type="RefSeq" id="WP_307485620.1">
    <property type="nucleotide sequence ID" value="NZ_JAUTBF010000001.1"/>
</dbReference>
<feature type="domain" description="HTH lysR-type" evidence="5">
    <location>
        <begin position="1"/>
        <end position="58"/>
    </location>
</feature>
<evidence type="ECO:0000313" key="6">
    <source>
        <dbReference type="EMBL" id="MDQ1124445.1"/>
    </source>
</evidence>
<dbReference type="EMBL" id="JAUTBF010000001">
    <property type="protein sequence ID" value="MDQ1124445.1"/>
    <property type="molecule type" value="Genomic_DNA"/>
</dbReference>
<dbReference type="PROSITE" id="PS50931">
    <property type="entry name" value="HTH_LYSR"/>
    <property type="match status" value="1"/>
</dbReference>
<dbReference type="GO" id="GO:0003677">
    <property type="term" value="F:DNA binding"/>
    <property type="evidence" value="ECO:0007669"/>
    <property type="project" value="UniProtKB-KW"/>
</dbReference>
<reference evidence="6 7" key="1">
    <citation type="submission" date="2023-07" db="EMBL/GenBank/DDBJ databases">
        <title>Functional and genomic diversity of the sorghum phyllosphere microbiome.</title>
        <authorList>
            <person name="Shade A."/>
        </authorList>
    </citation>
    <scope>NUCLEOTIDE SEQUENCE [LARGE SCALE GENOMIC DNA]</scope>
    <source>
        <strain evidence="6 7">SORGH_AS_1207</strain>
    </source>
</reference>
<dbReference type="InterPro" id="IPR036388">
    <property type="entry name" value="WH-like_DNA-bd_sf"/>
</dbReference>